<keyword evidence="1" id="KW-0548">Nucleotidyltransferase</keyword>
<reference evidence="1" key="1">
    <citation type="submission" date="2020-05" db="EMBL/GenBank/DDBJ databases">
        <title>Mycena genomes resolve the evolution of fungal bioluminescence.</title>
        <authorList>
            <person name="Tsai I.J."/>
        </authorList>
    </citation>
    <scope>NUCLEOTIDE SEQUENCE</scope>
    <source>
        <strain evidence="1">171206Taipei</strain>
    </source>
</reference>
<dbReference type="PANTHER" id="PTHR33050">
    <property type="entry name" value="REVERSE TRANSCRIPTASE DOMAIN-CONTAINING PROTEIN"/>
    <property type="match status" value="1"/>
</dbReference>
<dbReference type="PANTHER" id="PTHR33050:SF7">
    <property type="entry name" value="RIBONUCLEASE H"/>
    <property type="match status" value="1"/>
</dbReference>
<dbReference type="AlphaFoldDB" id="A0A8H6RV79"/>
<organism evidence="1 2">
    <name type="scientific">Mycena indigotica</name>
    <dbReference type="NCBI Taxonomy" id="2126181"/>
    <lineage>
        <taxon>Eukaryota</taxon>
        <taxon>Fungi</taxon>
        <taxon>Dikarya</taxon>
        <taxon>Basidiomycota</taxon>
        <taxon>Agaricomycotina</taxon>
        <taxon>Agaricomycetes</taxon>
        <taxon>Agaricomycetidae</taxon>
        <taxon>Agaricales</taxon>
        <taxon>Marasmiineae</taxon>
        <taxon>Mycenaceae</taxon>
        <taxon>Mycena</taxon>
    </lineage>
</organism>
<proteinExistence type="predicted"/>
<keyword evidence="1" id="KW-0808">Transferase</keyword>
<accession>A0A8H6RV79</accession>
<dbReference type="GeneID" id="59353220"/>
<evidence type="ECO:0000313" key="2">
    <source>
        <dbReference type="Proteomes" id="UP000636479"/>
    </source>
</evidence>
<dbReference type="InterPro" id="IPR052055">
    <property type="entry name" value="Hepadnavirus_pol/RT"/>
</dbReference>
<dbReference type="Proteomes" id="UP000636479">
    <property type="component" value="Unassembled WGS sequence"/>
</dbReference>
<dbReference type="RefSeq" id="XP_037212882.1">
    <property type="nucleotide sequence ID" value="XM_037370704.1"/>
</dbReference>
<comment type="caution">
    <text evidence="1">The sequence shown here is derived from an EMBL/GenBank/DDBJ whole genome shotgun (WGS) entry which is preliminary data.</text>
</comment>
<dbReference type="EMBL" id="JACAZF010000025">
    <property type="protein sequence ID" value="KAF7288455.1"/>
    <property type="molecule type" value="Genomic_DNA"/>
</dbReference>
<dbReference type="GO" id="GO:0003964">
    <property type="term" value="F:RNA-directed DNA polymerase activity"/>
    <property type="evidence" value="ECO:0007669"/>
    <property type="project" value="UniProtKB-KW"/>
</dbReference>
<dbReference type="SUPFAM" id="SSF56672">
    <property type="entry name" value="DNA/RNA polymerases"/>
    <property type="match status" value="1"/>
</dbReference>
<keyword evidence="2" id="KW-1185">Reference proteome</keyword>
<evidence type="ECO:0000313" key="1">
    <source>
        <dbReference type="EMBL" id="KAF7288455.1"/>
    </source>
</evidence>
<name>A0A8H6RV79_9AGAR</name>
<dbReference type="InterPro" id="IPR043502">
    <property type="entry name" value="DNA/RNA_pol_sf"/>
</dbReference>
<gene>
    <name evidence="1" type="ORF">MIND_01432500</name>
</gene>
<sequence length="271" mass="30327">MYSVLWAKQVVWAATHAPSAAQKTTPLSNAGPHNFLPVVTPLVCDEWERALRTVNLYNEFHDILTGINMDLSSSYTPANCRTALEHPNVIDEYIQTELASHRYSGPFNLSRLKAIIGPIRSSPLGVVPKAGEPDKWRMVQDFSFPYDDPEIVSINSTIDSDDFPCDWGTFSQMLLLVLDAPPGTQAATLDVDAAFRRVPIHPSQQWFFVVSWRDLCYIDHCAPFGPSSSPGIFGQIADAMPALLTSNHISPLKKWVDDFCFFRYLQDSGDY</sequence>
<keyword evidence="1" id="KW-0695">RNA-directed DNA polymerase</keyword>
<dbReference type="OrthoDB" id="2678913at2759"/>
<protein>
    <submittedName>
        <fullName evidence="1">Reverse transcriptase domain-containing protein</fullName>
    </submittedName>
</protein>